<evidence type="ECO:0000313" key="1">
    <source>
        <dbReference type="EMBL" id="EKD29656.1"/>
    </source>
</evidence>
<proteinExistence type="predicted"/>
<comment type="caution">
    <text evidence="1">The sequence shown here is derived from an EMBL/GenBank/DDBJ whole genome shotgun (WGS) entry which is preliminary data.</text>
</comment>
<name>K1XXM0_9BACT</name>
<reference evidence="1" key="1">
    <citation type="journal article" date="2012" name="Science">
        <title>Fermentation, hydrogen, and sulfur metabolism in multiple uncultivated bacterial phyla.</title>
        <authorList>
            <person name="Wrighton K.C."/>
            <person name="Thomas B.C."/>
            <person name="Sharon I."/>
            <person name="Miller C.S."/>
            <person name="Castelle C.J."/>
            <person name="VerBerkmoes N.C."/>
            <person name="Wilkins M.J."/>
            <person name="Hettich R.L."/>
            <person name="Lipton M.S."/>
            <person name="Williams K.H."/>
            <person name="Long P.E."/>
            <person name="Banfield J.F."/>
        </authorList>
    </citation>
    <scope>NUCLEOTIDE SEQUENCE [LARGE SCALE GENOMIC DNA]</scope>
</reference>
<accession>K1XXM0</accession>
<protein>
    <submittedName>
        <fullName evidence="1">Uncharacterized protein</fullName>
    </submittedName>
</protein>
<sequence>MFRIQKILEKEYILEYLEKRNILVQYKKSKANILSWNYAWNKIWYREPRKDEIIYFRINRQFRALCRLDWTSLIVFDIDNHQN</sequence>
<dbReference type="EMBL" id="AMFJ01034321">
    <property type="protein sequence ID" value="EKD29656.1"/>
    <property type="molecule type" value="Genomic_DNA"/>
</dbReference>
<dbReference type="AlphaFoldDB" id="K1XXM0"/>
<organism evidence="1">
    <name type="scientific">uncultured bacterium</name>
    <name type="common">gcode 4</name>
    <dbReference type="NCBI Taxonomy" id="1234023"/>
    <lineage>
        <taxon>Bacteria</taxon>
        <taxon>environmental samples</taxon>
    </lineage>
</organism>
<gene>
    <name evidence="1" type="ORF">ACD_78C00321G0004</name>
</gene>